<sequence length="560" mass="62869">MLSFSAILFILLSLEIHNCVPVEELQDVLDWDMTVYTSDGKVKGHLINSHMENISYYAFQSIPYAEPPVGNLRFRPAKPIRPWSGTLDATKTPKACPQPSLPESEMSEDCLVLNVFIPSSRPNKLLPVILWIHGGYFQIGHGGMANYPPDLLVNENVIVATINYRLGVLGFLSAGDKTLPGNNGIKDQILAMKWIHKNIENFGGNPYEITLMGQSAGGAEIGILLQTSLTQGLFSAAILQSGNGLNLWSRSPTPKTTTQKIAEYFKIRHNTTEELIEELQKIEWTDLILGSNKVFVMDTAFSNPANGLTIGPVVEPHADGVLTGHVHDNLERGNFHRVPILTGFTSAEGNLLAPAFDSMKMFLKLYDIFPNKLAPNDLNVNSAELTAIGKKVKEFYFGSESVTASKEAFVNFVTEHEFIQPANEFVRLVSKYARTYFYRFSYVGQLAVIEDEVRELPGAVHCEELQYLFCSPLENPPSDTDLVTRKRLVKLWTNFAKYHNPTPDVDPLFQNILWKPVHPTQIHYLDIDTELSMLENPNKEQMAFWASIYKRYALPPLDTY</sequence>
<dbReference type="EMBL" id="JARQZJ010000032">
    <property type="protein sequence ID" value="KAK9874755.1"/>
    <property type="molecule type" value="Genomic_DNA"/>
</dbReference>
<feature type="domain" description="Carboxylesterase type B" evidence="7">
    <location>
        <begin position="34"/>
        <end position="545"/>
    </location>
</feature>
<name>A0AAW1U1J0_9CUCU</name>
<accession>A0AAW1U1J0</accession>
<feature type="signal peptide" evidence="6">
    <location>
        <begin position="1"/>
        <end position="19"/>
    </location>
</feature>
<dbReference type="PANTHER" id="PTHR43142:SF1">
    <property type="entry name" value="CARBOXYLIC ESTER HYDROLASE"/>
    <property type="match status" value="1"/>
</dbReference>
<evidence type="ECO:0000256" key="5">
    <source>
        <dbReference type="ARBA" id="ARBA00023180"/>
    </source>
</evidence>
<organism evidence="8 9">
    <name type="scientific">Henosepilachna vigintioctopunctata</name>
    <dbReference type="NCBI Taxonomy" id="420089"/>
    <lineage>
        <taxon>Eukaryota</taxon>
        <taxon>Metazoa</taxon>
        <taxon>Ecdysozoa</taxon>
        <taxon>Arthropoda</taxon>
        <taxon>Hexapoda</taxon>
        <taxon>Insecta</taxon>
        <taxon>Pterygota</taxon>
        <taxon>Neoptera</taxon>
        <taxon>Endopterygota</taxon>
        <taxon>Coleoptera</taxon>
        <taxon>Polyphaga</taxon>
        <taxon>Cucujiformia</taxon>
        <taxon>Coccinelloidea</taxon>
        <taxon>Coccinellidae</taxon>
        <taxon>Epilachninae</taxon>
        <taxon>Epilachnini</taxon>
        <taxon>Henosepilachna</taxon>
    </lineage>
</organism>
<keyword evidence="2" id="KW-0719">Serine esterase</keyword>
<keyword evidence="9" id="KW-1185">Reference proteome</keyword>
<dbReference type="InterPro" id="IPR019826">
    <property type="entry name" value="Carboxylesterase_B_AS"/>
</dbReference>
<keyword evidence="5" id="KW-0325">Glycoprotein</keyword>
<dbReference type="InterPro" id="IPR029058">
    <property type="entry name" value="AB_hydrolase_fold"/>
</dbReference>
<dbReference type="Proteomes" id="UP001431783">
    <property type="component" value="Unassembled WGS sequence"/>
</dbReference>
<keyword evidence="6" id="KW-0732">Signal</keyword>
<dbReference type="SUPFAM" id="SSF53474">
    <property type="entry name" value="alpha/beta-Hydrolases"/>
    <property type="match status" value="1"/>
</dbReference>
<evidence type="ECO:0000313" key="9">
    <source>
        <dbReference type="Proteomes" id="UP001431783"/>
    </source>
</evidence>
<dbReference type="Pfam" id="PF00135">
    <property type="entry name" value="COesterase"/>
    <property type="match status" value="1"/>
</dbReference>
<protein>
    <recommendedName>
        <fullName evidence="6">Carboxylic ester hydrolase</fullName>
        <ecNumber evidence="6">3.1.1.-</ecNumber>
    </recommendedName>
</protein>
<comment type="caution">
    <text evidence="8">The sequence shown here is derived from an EMBL/GenBank/DDBJ whole genome shotgun (WGS) entry which is preliminary data.</text>
</comment>
<comment type="similarity">
    <text evidence="1 6">Belongs to the type-B carboxylesterase/lipase family.</text>
</comment>
<evidence type="ECO:0000313" key="8">
    <source>
        <dbReference type="EMBL" id="KAK9874755.1"/>
    </source>
</evidence>
<reference evidence="8 9" key="1">
    <citation type="submission" date="2023-03" db="EMBL/GenBank/DDBJ databases">
        <title>Genome insight into feeding habits of ladybird beetles.</title>
        <authorList>
            <person name="Li H.-S."/>
            <person name="Huang Y.-H."/>
            <person name="Pang H."/>
        </authorList>
    </citation>
    <scope>NUCLEOTIDE SEQUENCE [LARGE SCALE GENOMIC DNA]</scope>
    <source>
        <strain evidence="8">SYSU_2023b</strain>
        <tissue evidence="8">Whole body</tissue>
    </source>
</reference>
<evidence type="ECO:0000256" key="4">
    <source>
        <dbReference type="ARBA" id="ARBA00023157"/>
    </source>
</evidence>
<dbReference type="EC" id="3.1.1.-" evidence="6"/>
<feature type="chain" id="PRO_5043093893" description="Carboxylic ester hydrolase" evidence="6">
    <location>
        <begin position="20"/>
        <end position="560"/>
    </location>
</feature>
<dbReference type="Gene3D" id="3.40.50.1820">
    <property type="entry name" value="alpha/beta hydrolase"/>
    <property type="match status" value="1"/>
</dbReference>
<evidence type="ECO:0000256" key="3">
    <source>
        <dbReference type="ARBA" id="ARBA00022801"/>
    </source>
</evidence>
<dbReference type="GO" id="GO:0052689">
    <property type="term" value="F:carboxylic ester hydrolase activity"/>
    <property type="evidence" value="ECO:0007669"/>
    <property type="project" value="UniProtKB-KW"/>
</dbReference>
<keyword evidence="3 6" id="KW-0378">Hydrolase</keyword>
<dbReference type="AlphaFoldDB" id="A0AAW1U1J0"/>
<evidence type="ECO:0000256" key="6">
    <source>
        <dbReference type="RuleBase" id="RU361235"/>
    </source>
</evidence>
<dbReference type="PROSITE" id="PS00122">
    <property type="entry name" value="CARBOXYLESTERASE_B_1"/>
    <property type="match status" value="1"/>
</dbReference>
<proteinExistence type="inferred from homology"/>
<dbReference type="InterPro" id="IPR002018">
    <property type="entry name" value="CarbesteraseB"/>
</dbReference>
<evidence type="ECO:0000259" key="7">
    <source>
        <dbReference type="Pfam" id="PF00135"/>
    </source>
</evidence>
<gene>
    <name evidence="8" type="ORF">WA026_005565</name>
</gene>
<evidence type="ECO:0000256" key="1">
    <source>
        <dbReference type="ARBA" id="ARBA00005964"/>
    </source>
</evidence>
<dbReference type="PANTHER" id="PTHR43142">
    <property type="entry name" value="CARBOXYLIC ESTER HYDROLASE"/>
    <property type="match status" value="1"/>
</dbReference>
<evidence type="ECO:0000256" key="2">
    <source>
        <dbReference type="ARBA" id="ARBA00022487"/>
    </source>
</evidence>
<keyword evidence="4" id="KW-1015">Disulfide bond</keyword>